<gene>
    <name evidence="8" type="ORF">Poly30_36190</name>
</gene>
<dbReference type="PANTHER" id="PTHR46091:SF3">
    <property type="entry name" value="AMINE OXIDASE DOMAIN-CONTAINING PROTEIN"/>
    <property type="match status" value="1"/>
</dbReference>
<accession>A0A518EVF8</accession>
<dbReference type="Proteomes" id="UP000320390">
    <property type="component" value="Chromosome"/>
</dbReference>
<name>A0A518EVF8_9BACT</name>
<evidence type="ECO:0000256" key="5">
    <source>
        <dbReference type="ARBA" id="ARBA00023027"/>
    </source>
</evidence>
<feature type="domain" description="Amine oxidase" evidence="7">
    <location>
        <begin position="51"/>
        <end position="382"/>
    </location>
</feature>
<reference evidence="8 9" key="1">
    <citation type="submission" date="2019-02" db="EMBL/GenBank/DDBJ databases">
        <title>Deep-cultivation of Planctomycetes and their phenomic and genomic characterization uncovers novel biology.</title>
        <authorList>
            <person name="Wiegand S."/>
            <person name="Jogler M."/>
            <person name="Boedeker C."/>
            <person name="Pinto D."/>
            <person name="Vollmers J."/>
            <person name="Rivas-Marin E."/>
            <person name="Kohn T."/>
            <person name="Peeters S.H."/>
            <person name="Heuer A."/>
            <person name="Rast P."/>
            <person name="Oberbeckmann S."/>
            <person name="Bunk B."/>
            <person name="Jeske O."/>
            <person name="Meyerdierks A."/>
            <person name="Storesund J.E."/>
            <person name="Kallscheuer N."/>
            <person name="Luecker S."/>
            <person name="Lage O.M."/>
            <person name="Pohl T."/>
            <person name="Merkel B.J."/>
            <person name="Hornburger P."/>
            <person name="Mueller R.-W."/>
            <person name="Bruemmer F."/>
            <person name="Labrenz M."/>
            <person name="Spormann A.M."/>
            <person name="Op den Camp H."/>
            <person name="Overmann J."/>
            <person name="Amann R."/>
            <person name="Jetten M.S.M."/>
            <person name="Mascher T."/>
            <person name="Medema M.H."/>
            <person name="Devos D.P."/>
            <person name="Kaster A.-K."/>
            <person name="Ovreas L."/>
            <person name="Rohde M."/>
            <person name="Galperin M.Y."/>
            <person name="Jogler C."/>
        </authorList>
    </citation>
    <scope>NUCLEOTIDE SEQUENCE [LARGE SCALE GENOMIC DNA]</scope>
    <source>
        <strain evidence="8 9">Poly30</strain>
    </source>
</reference>
<feature type="compositionally biased region" description="Basic and acidic residues" evidence="6">
    <location>
        <begin position="22"/>
        <end position="34"/>
    </location>
</feature>
<dbReference type="PRINTS" id="PR00419">
    <property type="entry name" value="ADXRDTASE"/>
</dbReference>
<keyword evidence="9" id="KW-1185">Reference proteome</keyword>
<evidence type="ECO:0000313" key="9">
    <source>
        <dbReference type="Proteomes" id="UP000320390"/>
    </source>
</evidence>
<keyword evidence="5" id="KW-0520">NAD</keyword>
<protein>
    <recommendedName>
        <fullName evidence="7">Amine oxidase domain-containing protein</fullName>
    </recommendedName>
</protein>
<keyword evidence="2" id="KW-0732">Signal</keyword>
<sequence length="509" mass="56447">MTISESGPSGPSGTRNKKFFAGHRDGKRPVKTDPLKGAKERYDVVVIGSGLGGLTAANILARNGHSVCVLEQHYNYGGLATWFKRKGGHVFDISLHGFPFGMKKTCRKYFGQQIADRIVQLDGVRFDNPQFSFDTKFTRECFTDKLVNVLGCDPATVEGFYDELRRMNYYDNDTRTTRELFESYFPGRNDVHRLLMEPITYANGSSLDDPAISYGIVFSNFMSKGVFTFTEGTDGLIKDMRAILKENGVDLFNRVTVDEITVEQGRVRGVRSGDREIKAEIVLSNASIKATAEKLVGEEHFDADWIEGLRNVRLNTSSCQVYMGLREGTSLPWVSDLFFTSSRPTFDSAALCDLHGESRTFSFYYPKGRPADQSAGRPDRYVIVSSTNALFEDWASMDEASYGANKQRMIDETIADIDRRVPGTAEKLEHVEAATPMSFQFYTDAPKGTSFGTKFEGLPYSMEISSQIEGLYHAGSVGIIMSGWLGAANYGAITANKIDARLAALASPK</sequence>
<evidence type="ECO:0000256" key="4">
    <source>
        <dbReference type="ARBA" id="ARBA00022857"/>
    </source>
</evidence>
<evidence type="ECO:0000256" key="1">
    <source>
        <dbReference type="ARBA" id="ARBA00022630"/>
    </source>
</evidence>
<dbReference type="PANTHER" id="PTHR46091">
    <property type="entry name" value="BLR7054 PROTEIN"/>
    <property type="match status" value="1"/>
</dbReference>
<evidence type="ECO:0000256" key="6">
    <source>
        <dbReference type="SAM" id="MobiDB-lite"/>
    </source>
</evidence>
<dbReference type="Gene3D" id="3.50.50.60">
    <property type="entry name" value="FAD/NAD(P)-binding domain"/>
    <property type="match status" value="2"/>
</dbReference>
<feature type="region of interest" description="Disordered" evidence="6">
    <location>
        <begin position="1"/>
        <end position="34"/>
    </location>
</feature>
<evidence type="ECO:0000259" key="7">
    <source>
        <dbReference type="Pfam" id="PF01593"/>
    </source>
</evidence>
<evidence type="ECO:0000256" key="3">
    <source>
        <dbReference type="ARBA" id="ARBA00022827"/>
    </source>
</evidence>
<dbReference type="SUPFAM" id="SSF51905">
    <property type="entry name" value="FAD/NAD(P)-binding domain"/>
    <property type="match status" value="1"/>
</dbReference>
<dbReference type="GO" id="GO:0016491">
    <property type="term" value="F:oxidoreductase activity"/>
    <property type="evidence" value="ECO:0007669"/>
    <property type="project" value="InterPro"/>
</dbReference>
<dbReference type="InterPro" id="IPR002937">
    <property type="entry name" value="Amino_oxidase"/>
</dbReference>
<evidence type="ECO:0000256" key="2">
    <source>
        <dbReference type="ARBA" id="ARBA00022729"/>
    </source>
</evidence>
<keyword evidence="3" id="KW-0274">FAD</keyword>
<keyword evidence="1" id="KW-0285">Flavoprotein</keyword>
<feature type="compositionally biased region" description="Polar residues" evidence="6">
    <location>
        <begin position="1"/>
        <end position="14"/>
    </location>
</feature>
<dbReference type="InterPro" id="IPR052206">
    <property type="entry name" value="Retinol_saturase"/>
</dbReference>
<dbReference type="AlphaFoldDB" id="A0A518EVF8"/>
<dbReference type="EMBL" id="CP036434">
    <property type="protein sequence ID" value="QDV08083.1"/>
    <property type="molecule type" value="Genomic_DNA"/>
</dbReference>
<proteinExistence type="predicted"/>
<dbReference type="InterPro" id="IPR036188">
    <property type="entry name" value="FAD/NAD-bd_sf"/>
</dbReference>
<keyword evidence="4" id="KW-0521">NADP</keyword>
<organism evidence="8 9">
    <name type="scientific">Saltatorellus ferox</name>
    <dbReference type="NCBI Taxonomy" id="2528018"/>
    <lineage>
        <taxon>Bacteria</taxon>
        <taxon>Pseudomonadati</taxon>
        <taxon>Planctomycetota</taxon>
        <taxon>Planctomycetia</taxon>
        <taxon>Planctomycetia incertae sedis</taxon>
        <taxon>Saltatorellus</taxon>
    </lineage>
</organism>
<dbReference type="RefSeq" id="WP_419190324.1">
    <property type="nucleotide sequence ID" value="NZ_CP036434.1"/>
</dbReference>
<dbReference type="Pfam" id="PF01593">
    <property type="entry name" value="Amino_oxidase"/>
    <property type="match status" value="1"/>
</dbReference>
<evidence type="ECO:0000313" key="8">
    <source>
        <dbReference type="EMBL" id="QDV08083.1"/>
    </source>
</evidence>